<feature type="domain" description="Phosphomevalonate dehydratase small subunit-like" evidence="2">
    <location>
        <begin position="32"/>
        <end position="116"/>
    </location>
</feature>
<reference evidence="3 4" key="1">
    <citation type="submission" date="2019-06" db="EMBL/GenBank/DDBJ databases">
        <title>New taxonomy in bacterial strain CC-CFT640, isolated from vineyard.</title>
        <authorList>
            <person name="Lin S.-Y."/>
            <person name="Tsai C.-F."/>
            <person name="Young C.-C."/>
        </authorList>
    </citation>
    <scope>NUCLEOTIDE SEQUENCE [LARGE SCALE GENOMIC DNA]</scope>
    <source>
        <strain evidence="3 4">CC-CFT640</strain>
    </source>
</reference>
<evidence type="ECO:0000256" key="1">
    <source>
        <dbReference type="ARBA" id="ARBA00023239"/>
    </source>
</evidence>
<dbReference type="Proteomes" id="UP000321638">
    <property type="component" value="Unassembled WGS sequence"/>
</dbReference>
<keyword evidence="4" id="KW-1185">Reference proteome</keyword>
<dbReference type="RefSeq" id="WP_147851700.1">
    <property type="nucleotide sequence ID" value="NZ_VDUZ01000062.1"/>
</dbReference>
<name>A0A5C8PB57_9HYPH</name>
<proteinExistence type="predicted"/>
<dbReference type="PANTHER" id="PTHR36577:SF3">
    <property type="entry name" value="DUF521 DOMAIN PROTEIN (AFU_ORTHOLOGUE AFUA_6G00490)"/>
    <property type="match status" value="1"/>
</dbReference>
<dbReference type="Pfam" id="PF01989">
    <property type="entry name" value="AcnX_swivel_put"/>
    <property type="match status" value="1"/>
</dbReference>
<protein>
    <submittedName>
        <fullName evidence="3">DUF126 domain-containing protein</fullName>
    </submittedName>
</protein>
<dbReference type="AlphaFoldDB" id="A0A5C8PB57"/>
<evidence type="ECO:0000313" key="4">
    <source>
        <dbReference type="Proteomes" id="UP000321638"/>
    </source>
</evidence>
<dbReference type="InterPro" id="IPR002840">
    <property type="entry name" value="PMDh-S-like_dom"/>
</dbReference>
<dbReference type="OrthoDB" id="9815264at2"/>
<organism evidence="3 4">
    <name type="scientific">Vineibacter terrae</name>
    <dbReference type="NCBI Taxonomy" id="2586908"/>
    <lineage>
        <taxon>Bacteria</taxon>
        <taxon>Pseudomonadati</taxon>
        <taxon>Pseudomonadota</taxon>
        <taxon>Alphaproteobacteria</taxon>
        <taxon>Hyphomicrobiales</taxon>
        <taxon>Vineibacter</taxon>
    </lineage>
</organism>
<dbReference type="PANTHER" id="PTHR36577">
    <property type="entry name" value="DUF521 DOMAIN PROTEIN (AFU_ORTHOLOGUE AFUA_6G00490)"/>
    <property type="match status" value="1"/>
</dbReference>
<sequence>MSGSRVLAFPVARADVVQRGAAAGRALKIDTLSFWGGVDPATGRLSDPATAHHGEALAGRVLLVAEPRGSSSSSAVMLELLRTGRAPAAVVLGRIDAILGLGIVVAREMSWPTIPLYRLPADAQARIPDGAALRINADGVIRLA</sequence>
<dbReference type="EMBL" id="VDUZ01000062">
    <property type="protein sequence ID" value="TXL70282.1"/>
    <property type="molecule type" value="Genomic_DNA"/>
</dbReference>
<gene>
    <name evidence="3" type="ORF">FHP25_35255</name>
</gene>
<accession>A0A5C8PB57</accession>
<dbReference type="SUPFAM" id="SSF52016">
    <property type="entry name" value="LeuD/IlvD-like"/>
    <property type="match status" value="1"/>
</dbReference>
<keyword evidence="1" id="KW-0456">Lyase</keyword>
<comment type="caution">
    <text evidence="3">The sequence shown here is derived from an EMBL/GenBank/DDBJ whole genome shotgun (WGS) entry which is preliminary data.</text>
</comment>
<dbReference type="Gene3D" id="3.50.30.10">
    <property type="entry name" value="Phosphohistidine domain"/>
    <property type="match status" value="1"/>
</dbReference>
<evidence type="ECO:0000313" key="3">
    <source>
        <dbReference type="EMBL" id="TXL70282.1"/>
    </source>
</evidence>
<dbReference type="GO" id="GO:0016829">
    <property type="term" value="F:lyase activity"/>
    <property type="evidence" value="ECO:0007669"/>
    <property type="project" value="UniProtKB-KW"/>
</dbReference>
<evidence type="ECO:0000259" key="2">
    <source>
        <dbReference type="Pfam" id="PF01989"/>
    </source>
</evidence>